<dbReference type="Proteomes" id="UP000236737">
    <property type="component" value="Unassembled WGS sequence"/>
</dbReference>
<feature type="compositionally biased region" description="Gly residues" evidence="8">
    <location>
        <begin position="553"/>
        <end position="563"/>
    </location>
</feature>
<reference evidence="13" key="1">
    <citation type="submission" date="2016-10" db="EMBL/GenBank/DDBJ databases">
        <authorList>
            <person name="Varghese N."/>
            <person name="Submissions S."/>
        </authorList>
    </citation>
    <scope>NUCLEOTIDE SEQUENCE [LARGE SCALE GENOMIC DNA]</scope>
    <source>
        <strain evidence="13">CGMCC 1.9230</strain>
    </source>
</reference>
<dbReference type="CDD" id="cd00268">
    <property type="entry name" value="DEADc"/>
    <property type="match status" value="1"/>
</dbReference>
<dbReference type="CDD" id="cd12252">
    <property type="entry name" value="RRM_DbpA"/>
    <property type="match status" value="1"/>
</dbReference>
<dbReference type="InterPro" id="IPR014014">
    <property type="entry name" value="RNA_helicase_DEAD_Q_motif"/>
</dbReference>
<dbReference type="PROSITE" id="PS00039">
    <property type="entry name" value="DEAD_ATP_HELICASE"/>
    <property type="match status" value="1"/>
</dbReference>
<feature type="domain" description="DEAD-box RNA helicase Q" evidence="11">
    <location>
        <begin position="2"/>
        <end position="30"/>
    </location>
</feature>
<dbReference type="InterPro" id="IPR011545">
    <property type="entry name" value="DEAD/DEAH_box_helicase_dom"/>
</dbReference>
<proteinExistence type="inferred from homology"/>
<evidence type="ECO:0000256" key="3">
    <source>
        <dbReference type="ARBA" id="ARBA00022801"/>
    </source>
</evidence>
<dbReference type="PROSITE" id="PS51192">
    <property type="entry name" value="HELICASE_ATP_BIND_1"/>
    <property type="match status" value="1"/>
</dbReference>
<dbReference type="Gene3D" id="3.30.70.330">
    <property type="match status" value="1"/>
</dbReference>
<dbReference type="SMART" id="SM00487">
    <property type="entry name" value="DEXDc"/>
    <property type="match status" value="1"/>
</dbReference>
<dbReference type="SUPFAM" id="SSF52540">
    <property type="entry name" value="P-loop containing nucleoside triphosphate hydrolases"/>
    <property type="match status" value="1"/>
</dbReference>
<dbReference type="InterPro" id="IPR044742">
    <property type="entry name" value="DEAD/DEAH_RhlB"/>
</dbReference>
<evidence type="ECO:0000256" key="8">
    <source>
        <dbReference type="SAM" id="MobiDB-lite"/>
    </source>
</evidence>
<organism evidence="12 13">
    <name type="scientific">Flavobacterium urumqiense</name>
    <dbReference type="NCBI Taxonomy" id="935224"/>
    <lineage>
        <taxon>Bacteria</taxon>
        <taxon>Pseudomonadati</taxon>
        <taxon>Bacteroidota</taxon>
        <taxon>Flavobacteriia</taxon>
        <taxon>Flavobacteriales</taxon>
        <taxon>Flavobacteriaceae</taxon>
        <taxon>Flavobacterium</taxon>
    </lineage>
</organism>
<evidence type="ECO:0000313" key="12">
    <source>
        <dbReference type="EMBL" id="SEF84680.1"/>
    </source>
</evidence>
<feature type="region of interest" description="Disordered" evidence="8">
    <location>
        <begin position="440"/>
        <end position="467"/>
    </location>
</feature>
<dbReference type="PROSITE" id="PS51194">
    <property type="entry name" value="HELICASE_CTER"/>
    <property type="match status" value="1"/>
</dbReference>
<dbReference type="EC" id="3.6.4.13" evidence="1"/>
<feature type="compositionally biased region" description="Basic and acidic residues" evidence="8">
    <location>
        <begin position="537"/>
        <end position="551"/>
    </location>
</feature>
<gene>
    <name evidence="12" type="ORF">SAMN04488130_103151</name>
</gene>
<dbReference type="InterPro" id="IPR001650">
    <property type="entry name" value="Helicase_C-like"/>
</dbReference>
<accession>A0A1H5VBS2</accession>
<dbReference type="CDD" id="cd18787">
    <property type="entry name" value="SF2_C_DEAD"/>
    <property type="match status" value="1"/>
</dbReference>
<dbReference type="Pfam" id="PF03880">
    <property type="entry name" value="DbpA"/>
    <property type="match status" value="1"/>
</dbReference>
<dbReference type="GO" id="GO:0005524">
    <property type="term" value="F:ATP binding"/>
    <property type="evidence" value="ECO:0007669"/>
    <property type="project" value="UniProtKB-KW"/>
</dbReference>
<dbReference type="GO" id="GO:0005829">
    <property type="term" value="C:cytosol"/>
    <property type="evidence" value="ECO:0007669"/>
    <property type="project" value="TreeGrafter"/>
</dbReference>
<evidence type="ECO:0000256" key="2">
    <source>
        <dbReference type="ARBA" id="ARBA00022741"/>
    </source>
</evidence>
<dbReference type="SUPFAM" id="SSF54928">
    <property type="entry name" value="RNA-binding domain, RBD"/>
    <property type="match status" value="1"/>
</dbReference>
<dbReference type="RefSeq" id="WP_103999235.1">
    <property type="nucleotide sequence ID" value="NZ_FNVP01000003.1"/>
</dbReference>
<dbReference type="AlphaFoldDB" id="A0A1H5VBS2"/>
<dbReference type="Pfam" id="PF00270">
    <property type="entry name" value="DEAD"/>
    <property type="match status" value="1"/>
</dbReference>
<dbReference type="InterPro" id="IPR000629">
    <property type="entry name" value="RNA-helicase_DEAD-box_CS"/>
</dbReference>
<feature type="compositionally biased region" description="Basic and acidic residues" evidence="8">
    <location>
        <begin position="569"/>
        <end position="583"/>
    </location>
</feature>
<evidence type="ECO:0000256" key="5">
    <source>
        <dbReference type="ARBA" id="ARBA00022840"/>
    </source>
</evidence>
<dbReference type="InterPro" id="IPR005580">
    <property type="entry name" value="DbpA/CsdA_RNA-bd_dom"/>
</dbReference>
<keyword evidence="4 7" id="KW-0347">Helicase</keyword>
<comment type="similarity">
    <text evidence="7">Belongs to the DEAD box helicase family.</text>
</comment>
<dbReference type="SMART" id="SM00490">
    <property type="entry name" value="HELICc"/>
    <property type="match status" value="1"/>
</dbReference>
<evidence type="ECO:0000256" key="6">
    <source>
        <dbReference type="PROSITE-ProRule" id="PRU00552"/>
    </source>
</evidence>
<dbReference type="GO" id="GO:0033592">
    <property type="term" value="F:RNA strand annealing activity"/>
    <property type="evidence" value="ECO:0007669"/>
    <property type="project" value="TreeGrafter"/>
</dbReference>
<dbReference type="PANTHER" id="PTHR47963:SF8">
    <property type="entry name" value="ATP-DEPENDENT RNA HELICASE DEAD"/>
    <property type="match status" value="1"/>
</dbReference>
<dbReference type="InterPro" id="IPR035979">
    <property type="entry name" value="RBD_domain_sf"/>
</dbReference>
<dbReference type="InterPro" id="IPR050547">
    <property type="entry name" value="DEAD_box_RNA_helicases"/>
</dbReference>
<evidence type="ECO:0000259" key="11">
    <source>
        <dbReference type="PROSITE" id="PS51195"/>
    </source>
</evidence>
<feature type="domain" description="Helicase ATP-binding" evidence="9">
    <location>
        <begin position="34"/>
        <end position="205"/>
    </location>
</feature>
<dbReference type="OrthoDB" id="9785240at2"/>
<dbReference type="EMBL" id="FNVP01000003">
    <property type="protein sequence ID" value="SEF84680.1"/>
    <property type="molecule type" value="Genomic_DNA"/>
</dbReference>
<evidence type="ECO:0000313" key="13">
    <source>
        <dbReference type="Proteomes" id="UP000236737"/>
    </source>
</evidence>
<dbReference type="GO" id="GO:0005840">
    <property type="term" value="C:ribosome"/>
    <property type="evidence" value="ECO:0007669"/>
    <property type="project" value="TreeGrafter"/>
</dbReference>
<dbReference type="Gene3D" id="3.40.50.300">
    <property type="entry name" value="P-loop containing nucleotide triphosphate hydrolases"/>
    <property type="match status" value="2"/>
</dbReference>
<feature type="compositionally biased region" description="Basic and acidic residues" evidence="8">
    <location>
        <begin position="445"/>
        <end position="457"/>
    </location>
</feature>
<keyword evidence="5 7" id="KW-0067">ATP-binding</keyword>
<dbReference type="GO" id="GO:0003724">
    <property type="term" value="F:RNA helicase activity"/>
    <property type="evidence" value="ECO:0007669"/>
    <property type="project" value="UniProtKB-EC"/>
</dbReference>
<dbReference type="PROSITE" id="PS51195">
    <property type="entry name" value="Q_MOTIF"/>
    <property type="match status" value="1"/>
</dbReference>
<keyword evidence="3 7" id="KW-0378">Hydrolase</keyword>
<feature type="compositionally biased region" description="Basic and acidic residues" evidence="8">
    <location>
        <begin position="625"/>
        <end position="646"/>
    </location>
</feature>
<feature type="short sequence motif" description="Q motif" evidence="6">
    <location>
        <begin position="2"/>
        <end position="30"/>
    </location>
</feature>
<sequence length="659" mass="73158">MNKFEQLGLSESLLKAILDLGFENPTEVQEKAIPLLLEKDTDMVALAQTGTGKTAAFGFPVIQKIDANNRNTQALILSPTRELCLQITNEIKNYSKYEKGINVVAVYGGASITEQARDIKRGAQIIVATPGRMQDMINRGLVNISQINYCILDEADEMLNMGFYEDIVNILSTTPDEKNTWLFSATMPAEVARIGKQFMTDPIEITVGAKNSGSATVSHEFYLVNARDRYEALKRLADANPDIFSVVFCRTKRDTQAVAEKLVEDGYSAAALHGDLSQAQRDGVMKSFRGRQIQMLVATDVAARGIDVDNITHVVNYQLPDEIETYNHRSGRTGRAGKLGTSIVIVTKSELRKISSIERIIKQKFEEKTIPSGIEICEIQLLHLANKIKDVEVDHEIDNYLPAINSVLEDLTKEELIKKMVSVEFNRFINYYKKTRDLSNQASGSERRERDDRDGAPRENNNGGATRYFVNIGSRDNFDWMSLKDYLKETLDLGRDDVFKVDVKEGFSFFNTDPEHTDKVMEVLNNVQLEGRRINVEISKNDGGGRRDHNGRSSGGGFGGGRSGGERSSAPRREGSFAPRREGSGGGSFRSDRNSAPREGGFGGRSSAPREGGFGGRSSAPREGGFSDRAPRNEDSSDRAPRRSEGFGDTPRPRRPRKD</sequence>
<dbReference type="InterPro" id="IPR012677">
    <property type="entry name" value="Nucleotide-bd_a/b_plait_sf"/>
</dbReference>
<dbReference type="PANTHER" id="PTHR47963">
    <property type="entry name" value="DEAD-BOX ATP-DEPENDENT RNA HELICASE 47, MITOCHONDRIAL"/>
    <property type="match status" value="1"/>
</dbReference>
<dbReference type="GO" id="GO:0016787">
    <property type="term" value="F:hydrolase activity"/>
    <property type="evidence" value="ECO:0007669"/>
    <property type="project" value="UniProtKB-KW"/>
</dbReference>
<evidence type="ECO:0000259" key="9">
    <source>
        <dbReference type="PROSITE" id="PS51192"/>
    </source>
</evidence>
<evidence type="ECO:0000256" key="7">
    <source>
        <dbReference type="RuleBase" id="RU000492"/>
    </source>
</evidence>
<evidence type="ECO:0000259" key="10">
    <source>
        <dbReference type="PROSITE" id="PS51194"/>
    </source>
</evidence>
<evidence type="ECO:0000256" key="4">
    <source>
        <dbReference type="ARBA" id="ARBA00022806"/>
    </source>
</evidence>
<keyword evidence="13" id="KW-1185">Reference proteome</keyword>
<evidence type="ECO:0000256" key="1">
    <source>
        <dbReference type="ARBA" id="ARBA00012552"/>
    </source>
</evidence>
<dbReference type="InterPro" id="IPR014001">
    <property type="entry name" value="Helicase_ATP-bd"/>
</dbReference>
<dbReference type="GO" id="GO:0009409">
    <property type="term" value="P:response to cold"/>
    <property type="evidence" value="ECO:0007669"/>
    <property type="project" value="TreeGrafter"/>
</dbReference>
<feature type="region of interest" description="Disordered" evidence="8">
    <location>
        <begin position="537"/>
        <end position="659"/>
    </location>
</feature>
<dbReference type="Pfam" id="PF00271">
    <property type="entry name" value="Helicase_C"/>
    <property type="match status" value="1"/>
</dbReference>
<name>A0A1H5VBS2_9FLAO</name>
<dbReference type="InterPro" id="IPR027417">
    <property type="entry name" value="P-loop_NTPase"/>
</dbReference>
<keyword evidence="2 7" id="KW-0547">Nucleotide-binding</keyword>
<protein>
    <recommendedName>
        <fullName evidence="1">RNA helicase</fullName>
        <ecNumber evidence="1">3.6.4.13</ecNumber>
    </recommendedName>
</protein>
<feature type="domain" description="Helicase C-terminal" evidence="10">
    <location>
        <begin position="225"/>
        <end position="378"/>
    </location>
</feature>